<feature type="transmembrane region" description="Helical" evidence="5">
    <location>
        <begin position="698"/>
        <end position="719"/>
    </location>
</feature>
<feature type="region of interest" description="Disordered" evidence="4">
    <location>
        <begin position="339"/>
        <end position="370"/>
    </location>
</feature>
<dbReference type="STRING" id="76193.A0A0N0PDD5"/>
<organism evidence="7 8">
    <name type="scientific">Papilio machaon</name>
    <name type="common">Old World swallowtail butterfly</name>
    <dbReference type="NCBI Taxonomy" id="76193"/>
    <lineage>
        <taxon>Eukaryota</taxon>
        <taxon>Metazoa</taxon>
        <taxon>Ecdysozoa</taxon>
        <taxon>Arthropoda</taxon>
        <taxon>Hexapoda</taxon>
        <taxon>Insecta</taxon>
        <taxon>Pterygota</taxon>
        <taxon>Neoptera</taxon>
        <taxon>Endopterygota</taxon>
        <taxon>Lepidoptera</taxon>
        <taxon>Glossata</taxon>
        <taxon>Ditrysia</taxon>
        <taxon>Papilionoidea</taxon>
        <taxon>Papilionidae</taxon>
        <taxon>Papilioninae</taxon>
        <taxon>Papilio</taxon>
    </lineage>
</organism>
<feature type="transmembrane region" description="Helical" evidence="5">
    <location>
        <begin position="436"/>
        <end position="456"/>
    </location>
</feature>
<evidence type="ECO:0000313" key="7">
    <source>
        <dbReference type="EMBL" id="KPJ16318.1"/>
    </source>
</evidence>
<evidence type="ECO:0000256" key="5">
    <source>
        <dbReference type="SAM" id="Phobius"/>
    </source>
</evidence>
<dbReference type="GO" id="GO:0005765">
    <property type="term" value="C:lysosomal membrane"/>
    <property type="evidence" value="ECO:0007669"/>
    <property type="project" value="TreeGrafter"/>
</dbReference>
<dbReference type="PANTHER" id="PTHR46121:SF4">
    <property type="entry name" value="STEROIDOGENIC ACUTE REGULATORY PROTEIN-LIKE"/>
    <property type="match status" value="1"/>
</dbReference>
<dbReference type="InterPro" id="IPR051869">
    <property type="entry name" value="STARD3"/>
</dbReference>
<dbReference type="FunCoup" id="A0A0N0PDD5">
    <property type="interactions" value="1"/>
</dbReference>
<comment type="subcellular location">
    <subcellularLocation>
        <location evidence="1">Membrane</location>
        <topology evidence="1">Multi-pass membrane protein</topology>
    </subcellularLocation>
</comment>
<evidence type="ECO:0000313" key="8">
    <source>
        <dbReference type="Proteomes" id="UP000053240"/>
    </source>
</evidence>
<feature type="region of interest" description="Disordered" evidence="4">
    <location>
        <begin position="65"/>
        <end position="88"/>
    </location>
</feature>
<reference evidence="7 8" key="1">
    <citation type="journal article" date="2015" name="Nat. Commun.">
        <title>Outbred genome sequencing and CRISPR/Cas9 gene editing in butterflies.</title>
        <authorList>
            <person name="Li X."/>
            <person name="Fan D."/>
            <person name="Zhang W."/>
            <person name="Liu G."/>
            <person name="Zhang L."/>
            <person name="Zhao L."/>
            <person name="Fang X."/>
            <person name="Chen L."/>
            <person name="Dong Y."/>
            <person name="Chen Y."/>
            <person name="Ding Y."/>
            <person name="Zhao R."/>
            <person name="Feng M."/>
            <person name="Zhu Y."/>
            <person name="Feng Y."/>
            <person name="Jiang X."/>
            <person name="Zhu D."/>
            <person name="Xiang H."/>
            <person name="Feng X."/>
            <person name="Li S."/>
            <person name="Wang J."/>
            <person name="Zhang G."/>
            <person name="Kronforst M.R."/>
            <person name="Wang W."/>
        </authorList>
    </citation>
    <scope>NUCLEOTIDE SEQUENCE [LARGE SCALE GENOMIC DNA]</scope>
    <source>
        <strain evidence="7">Ya'a_city_454_Pm</strain>
        <tissue evidence="7">Whole body</tissue>
    </source>
</reference>
<feature type="transmembrane region" description="Helical" evidence="5">
    <location>
        <begin position="643"/>
        <end position="664"/>
    </location>
</feature>
<gene>
    <name evidence="7" type="ORF">RR48_02729</name>
</gene>
<feature type="domain" description="MENTAL" evidence="6">
    <location>
        <begin position="593"/>
        <end position="767"/>
    </location>
</feature>
<dbReference type="EMBL" id="KQ460280">
    <property type="protein sequence ID" value="KPJ16318.1"/>
    <property type="molecule type" value="Genomic_DNA"/>
</dbReference>
<dbReference type="GO" id="GO:0005789">
    <property type="term" value="C:endoplasmic reticulum membrane"/>
    <property type="evidence" value="ECO:0007669"/>
    <property type="project" value="TreeGrafter"/>
</dbReference>
<dbReference type="AlphaFoldDB" id="A0A0N0PDD5"/>
<feature type="transmembrane region" description="Helical" evidence="5">
    <location>
        <begin position="504"/>
        <end position="528"/>
    </location>
</feature>
<sequence>MDSPKIIYKYYSNPAFCSQSEVVFAQKSCVTKLVTPSRRMPPLGGNSPRKNEIDNRIVRTDISDNPLRLTPAGRMRDEPPELPPKPPKYQRQFQRQASLICKPTRQIVRCRTRSEDLEMAQLRQTQRNKYERNAESDDGLEDSRMKHRYEVIRDIDDGLDYSPTKKRIVEADASEIEEYNVDGPDENEMKEIPTEIVKTVNGKTHRYAIVPSDDEEPRKMNVTFSSPIMSQKNLIATQKLHELLSTPRKLKSYASQPSVRITPNKQTSPNVYVDTPKKLISSTPTQGVTPSKSCANLSIMRSATSPISPKVPQKLNYGLSDEFERQDVFVTSFRDKSRDRSLDMDRREASRESRRNYDNRGRDSQRRDKNTAIIMPRVAPQSPSVYSEETYKSLSTLKAVNSSFASLTISALMLTLCGGLTTGLSFYMMYTMGRRYYLDFGVLSGFTCFLLGMLGLRSRRNQLLPNRNYISGYIVLSSFSLLSAFGLLILLSVQPLPGTALNDITSGAVCSISILSLCLATIGLLASYCCARDPPDNRVGTTRVTMPDHHYREAAESLLESVSNTRYRTVSQTHSVNLTTEDLLAGYRPYGRMSSVRRFFCLFVTFDLLFTSLMWLICVMMKGESLVLIFNREIVQYSIKTSLFDVVLVAILRFLLLILFYAALYINNWSVIALSTGGTCAFLIAKVFVFDWPNASQPVYQVFLILTSFTLAWGEAWFLDFRVLPLEMGASSHRPTVSERTPLLQPVRPAVPHSTYGESTVNWFSPVETPEASPRPRLPGEQVILTQELVSE</sequence>
<proteinExistence type="predicted"/>
<keyword evidence="3 5" id="KW-0472">Membrane</keyword>
<feature type="transmembrane region" description="Helical" evidence="5">
    <location>
        <begin position="468"/>
        <end position="492"/>
    </location>
</feature>
<dbReference type="PROSITE" id="PS51439">
    <property type="entry name" value="MENTAL"/>
    <property type="match status" value="1"/>
</dbReference>
<evidence type="ECO:0000256" key="1">
    <source>
        <dbReference type="ARBA" id="ARBA00004141"/>
    </source>
</evidence>
<feature type="transmembrane region" description="Helical" evidence="5">
    <location>
        <begin position="404"/>
        <end position="430"/>
    </location>
</feature>
<name>A0A0N0PDD5_PAPMA</name>
<keyword evidence="5" id="KW-1133">Transmembrane helix</keyword>
<dbReference type="Proteomes" id="UP000053240">
    <property type="component" value="Unassembled WGS sequence"/>
</dbReference>
<dbReference type="GO" id="GO:0099044">
    <property type="term" value="P:vesicle tethering to endoplasmic reticulum"/>
    <property type="evidence" value="ECO:0007669"/>
    <property type="project" value="TreeGrafter"/>
</dbReference>
<dbReference type="InParanoid" id="A0A0N0PDD5"/>
<dbReference type="Pfam" id="PF10457">
    <property type="entry name" value="MENTAL"/>
    <property type="match status" value="1"/>
</dbReference>
<evidence type="ECO:0000259" key="6">
    <source>
        <dbReference type="PROSITE" id="PS51439"/>
    </source>
</evidence>
<dbReference type="InterPro" id="IPR019498">
    <property type="entry name" value="MENTAL"/>
</dbReference>
<evidence type="ECO:0000256" key="3">
    <source>
        <dbReference type="ARBA" id="ARBA00023136"/>
    </source>
</evidence>
<evidence type="ECO:0000256" key="2">
    <source>
        <dbReference type="ARBA" id="ARBA00022692"/>
    </source>
</evidence>
<protein>
    <submittedName>
        <fullName evidence="7">MLN64 N-terminal domain-like</fullName>
    </submittedName>
</protein>
<feature type="transmembrane region" description="Helical" evidence="5">
    <location>
        <begin position="671"/>
        <end position="692"/>
    </location>
</feature>
<evidence type="ECO:0000256" key="4">
    <source>
        <dbReference type="SAM" id="MobiDB-lite"/>
    </source>
</evidence>
<keyword evidence="8" id="KW-1185">Reference proteome</keyword>
<accession>A0A0N0PDD5</accession>
<dbReference type="GO" id="GO:0140284">
    <property type="term" value="C:endoplasmic reticulum-endosome membrane contact site"/>
    <property type="evidence" value="ECO:0007669"/>
    <property type="project" value="TreeGrafter"/>
</dbReference>
<feature type="transmembrane region" description="Helical" evidence="5">
    <location>
        <begin position="599"/>
        <end position="623"/>
    </location>
</feature>
<dbReference type="GO" id="GO:0031902">
    <property type="term" value="C:late endosome membrane"/>
    <property type="evidence" value="ECO:0007669"/>
    <property type="project" value="TreeGrafter"/>
</dbReference>
<dbReference type="PANTHER" id="PTHR46121">
    <property type="entry name" value="STEROIDOGENIC ACUTE REGULATORY PROTEIN-LIKE"/>
    <property type="match status" value="1"/>
</dbReference>
<keyword evidence="2 5" id="KW-0812">Transmembrane</keyword>